<accession>A0A212IYP4</accession>
<feature type="transmembrane region" description="Helical" evidence="1">
    <location>
        <begin position="109"/>
        <end position="133"/>
    </location>
</feature>
<keyword evidence="1" id="KW-0812">Transmembrane</keyword>
<dbReference type="AlphaFoldDB" id="A0A212IYP4"/>
<keyword evidence="1" id="KW-1133">Transmembrane helix</keyword>
<feature type="transmembrane region" description="Helical" evidence="1">
    <location>
        <begin position="5"/>
        <end position="30"/>
    </location>
</feature>
<dbReference type="Pfam" id="PF13240">
    <property type="entry name" value="Zn_Ribbon_1"/>
    <property type="match status" value="1"/>
</dbReference>
<evidence type="ECO:0000259" key="2">
    <source>
        <dbReference type="Pfam" id="PF13240"/>
    </source>
</evidence>
<evidence type="ECO:0000256" key="1">
    <source>
        <dbReference type="SAM" id="Phobius"/>
    </source>
</evidence>
<sequence length="247" mass="26260">MNISLFILIGAIALMALAAGAVALMAMWVYRDAKSRGLEAGVWTLVVVLVPSLMGLLLYLLVGRRESRRLCPACGAMVPETSAFCGYCGAELSREEGAPRAKAVGKGPLIAAVVGVVLVVILGVGLVIALASVDGFDWTPSVSTVYVENSWGDQWSVKWHYTNKGARTSFTIGSEGPEKLTFTGSCGEGPLILRIYQGEVERTFDLSGGGEVRGEAELAAFQPGKVYLELDNGSGEGKNVDFHAEWE</sequence>
<feature type="domain" description="Zinc-ribbon" evidence="2">
    <location>
        <begin position="71"/>
        <end position="92"/>
    </location>
</feature>
<organism evidence="3">
    <name type="scientific">uncultured Eubacteriales bacterium</name>
    <dbReference type="NCBI Taxonomy" id="172733"/>
    <lineage>
        <taxon>Bacteria</taxon>
        <taxon>Bacillati</taxon>
        <taxon>Bacillota</taxon>
        <taxon>Clostridia</taxon>
        <taxon>Eubacteriales</taxon>
        <taxon>environmental samples</taxon>
    </lineage>
</organism>
<reference evidence="3" key="1">
    <citation type="submission" date="2016-04" db="EMBL/GenBank/DDBJ databases">
        <authorList>
            <person name="Evans L.H."/>
            <person name="Alamgir A."/>
            <person name="Owens N."/>
            <person name="Weber N.D."/>
            <person name="Virtaneva K."/>
            <person name="Barbian K."/>
            <person name="Babar A."/>
            <person name="Rosenke K."/>
        </authorList>
    </citation>
    <scope>NUCLEOTIDE SEQUENCE</scope>
    <source>
        <strain evidence="3">86</strain>
    </source>
</reference>
<feature type="transmembrane region" description="Helical" evidence="1">
    <location>
        <begin position="42"/>
        <end position="62"/>
    </location>
</feature>
<name>A0A212IYP4_9FIRM</name>
<protein>
    <recommendedName>
        <fullName evidence="2">Zinc-ribbon domain-containing protein</fullName>
    </recommendedName>
</protein>
<keyword evidence="1" id="KW-0472">Membrane</keyword>
<proteinExistence type="predicted"/>
<evidence type="ECO:0000313" key="3">
    <source>
        <dbReference type="EMBL" id="SBV92311.1"/>
    </source>
</evidence>
<gene>
    <name evidence="3" type="ORF">KL86CLO1_10232</name>
</gene>
<dbReference type="InterPro" id="IPR026870">
    <property type="entry name" value="Zinc_ribbon_dom"/>
</dbReference>
<dbReference type="EMBL" id="FLUN01000001">
    <property type="protein sequence ID" value="SBV92311.1"/>
    <property type="molecule type" value="Genomic_DNA"/>
</dbReference>